<proteinExistence type="predicted"/>
<feature type="signal peptide" evidence="2">
    <location>
        <begin position="1"/>
        <end position="27"/>
    </location>
</feature>
<organism evidence="4 5">
    <name type="scientific">Oceanidesulfovibrio indonesiensis</name>
    <dbReference type="NCBI Taxonomy" id="54767"/>
    <lineage>
        <taxon>Bacteria</taxon>
        <taxon>Pseudomonadati</taxon>
        <taxon>Thermodesulfobacteriota</taxon>
        <taxon>Desulfovibrionia</taxon>
        <taxon>Desulfovibrionales</taxon>
        <taxon>Desulfovibrionaceae</taxon>
        <taxon>Oceanidesulfovibrio</taxon>
    </lineage>
</organism>
<accession>A0A7M3MH36</accession>
<feature type="region of interest" description="Disordered" evidence="1">
    <location>
        <begin position="459"/>
        <end position="500"/>
    </location>
</feature>
<protein>
    <recommendedName>
        <fullName evidence="3">VWFA domain-containing protein</fullName>
    </recommendedName>
</protein>
<keyword evidence="2" id="KW-0732">Signal</keyword>
<dbReference type="RefSeq" id="WP_144302068.1">
    <property type="nucleotide sequence ID" value="NZ_QMIE01000003.1"/>
</dbReference>
<keyword evidence="5" id="KW-1185">Reference proteome</keyword>
<dbReference type="PANTHER" id="PTHR10579">
    <property type="entry name" value="CALCIUM-ACTIVATED CHLORIDE CHANNEL REGULATOR"/>
    <property type="match status" value="1"/>
</dbReference>
<dbReference type="InterPro" id="IPR051266">
    <property type="entry name" value="CLCR"/>
</dbReference>
<dbReference type="Proteomes" id="UP000448292">
    <property type="component" value="Unassembled WGS sequence"/>
</dbReference>
<dbReference type="Pfam" id="PF00092">
    <property type="entry name" value="VWA"/>
    <property type="match status" value="1"/>
</dbReference>
<dbReference type="Gene3D" id="3.40.50.410">
    <property type="entry name" value="von Willebrand factor, type A domain"/>
    <property type="match status" value="1"/>
</dbReference>
<dbReference type="AlphaFoldDB" id="A0A7M3MH36"/>
<dbReference type="SUPFAM" id="SSF53300">
    <property type="entry name" value="vWA-like"/>
    <property type="match status" value="1"/>
</dbReference>
<name>A0A7M3MH36_9BACT</name>
<evidence type="ECO:0000259" key="3">
    <source>
        <dbReference type="PROSITE" id="PS50234"/>
    </source>
</evidence>
<feature type="chain" id="PRO_5029907667" description="VWFA domain-containing protein" evidence="2">
    <location>
        <begin position="28"/>
        <end position="500"/>
    </location>
</feature>
<evidence type="ECO:0000256" key="1">
    <source>
        <dbReference type="SAM" id="MobiDB-lite"/>
    </source>
</evidence>
<comment type="caution">
    <text evidence="4">The sequence shown here is derived from an EMBL/GenBank/DDBJ whole genome shotgun (WGS) entry which is preliminary data.</text>
</comment>
<dbReference type="SMART" id="SM00327">
    <property type="entry name" value="VWA"/>
    <property type="match status" value="1"/>
</dbReference>
<dbReference type="InterPro" id="IPR002035">
    <property type="entry name" value="VWF_A"/>
</dbReference>
<gene>
    <name evidence="4" type="ORF">DPQ33_04850</name>
</gene>
<evidence type="ECO:0000256" key="2">
    <source>
        <dbReference type="SAM" id="SignalP"/>
    </source>
</evidence>
<evidence type="ECO:0000313" key="4">
    <source>
        <dbReference type="EMBL" id="TVM18801.1"/>
    </source>
</evidence>
<dbReference type="PANTHER" id="PTHR10579:SF43">
    <property type="entry name" value="ZINC FINGER (C3HC4-TYPE RING FINGER) FAMILY PROTEIN"/>
    <property type="match status" value="1"/>
</dbReference>
<sequence>MRRKALLPLIGLAICLAAALVFLPQGAAGSKPPVHGTAQFTSGPLELNASLTRSKIAVGSDGRFSLALTFFAPDRRPDDRPDFVPADKFVDLVVVLDRSGSMRGDKITDARNALALLVDALGPGDRLGLVSYSDGVQVHTPPILVTQDNRRVLHRAIANIGAGGNTNLGAGLRTGLEQLRQATFLDDDMPLFRHEDCSGCPPLSGERIRRLILVSDGLANRGVTDPGSLANMARSAALNGWSVSAVGVGLDFNEHLMTCLADAGGGTYHYLQEPQAFADLFLKELHTARRIAATAISIDLYLPRGMSLEEASGYEITRNGGETTILIGDIAAGSTRTIHLTMRAEAREEAEYLLDSLAVSYVQENETRSQKLEAPLRLAAVESEVEASMSYAPAAWERKVLHEDYGRLKEEVARAVSAGNKDDALAAIDEYRRETTAENSLVGSDRVQENLDADVAALEDSVEESFSGPEPEQAVRQKAAAKRIQHEGYMDRRDKSATGY</sequence>
<feature type="domain" description="VWFA" evidence="3">
    <location>
        <begin position="91"/>
        <end position="291"/>
    </location>
</feature>
<dbReference type="PROSITE" id="PS50234">
    <property type="entry name" value="VWFA"/>
    <property type="match status" value="1"/>
</dbReference>
<feature type="compositionally biased region" description="Basic and acidic residues" evidence="1">
    <location>
        <begin position="484"/>
        <end position="500"/>
    </location>
</feature>
<reference evidence="4 5" key="1">
    <citation type="submission" date="2018-06" db="EMBL/GenBank/DDBJ databases">
        <title>Complete genome of Desulfovibrio indonesiensis P37SLT.</title>
        <authorList>
            <person name="Crispim J.S."/>
            <person name="Vidigal P.M.P."/>
            <person name="Silva L.C.F."/>
            <person name="Laguardia C.N."/>
            <person name="Araujo L.C."/>
            <person name="Dias R.S."/>
            <person name="Sousa M.P."/>
            <person name="Paula S.O."/>
            <person name="Silva C."/>
        </authorList>
    </citation>
    <scope>NUCLEOTIDE SEQUENCE [LARGE SCALE GENOMIC DNA]</scope>
    <source>
        <strain evidence="4 5">P37SLT</strain>
    </source>
</reference>
<dbReference type="OrthoDB" id="571198at2"/>
<dbReference type="InterPro" id="IPR036465">
    <property type="entry name" value="vWFA_dom_sf"/>
</dbReference>
<dbReference type="EMBL" id="QMIE01000003">
    <property type="protein sequence ID" value="TVM18801.1"/>
    <property type="molecule type" value="Genomic_DNA"/>
</dbReference>
<evidence type="ECO:0000313" key="5">
    <source>
        <dbReference type="Proteomes" id="UP000448292"/>
    </source>
</evidence>